<evidence type="ECO:0000256" key="1">
    <source>
        <dbReference type="ARBA" id="ARBA00001933"/>
    </source>
</evidence>
<evidence type="ECO:0000256" key="13">
    <source>
        <dbReference type="ARBA" id="ARBA00049229"/>
    </source>
</evidence>
<keyword evidence="19" id="KW-1185">Reference proteome</keyword>
<evidence type="ECO:0000256" key="15">
    <source>
        <dbReference type="RuleBase" id="RU004106"/>
    </source>
</evidence>
<evidence type="ECO:0000313" key="19">
    <source>
        <dbReference type="Proteomes" id="UP000315133"/>
    </source>
</evidence>
<dbReference type="UniPathway" id="UPA00048">
    <property type="reaction ID" value="UER00073"/>
</dbReference>
<dbReference type="InterPro" id="IPR033939">
    <property type="entry name" value="BCAT_family"/>
</dbReference>
<dbReference type="InterPro" id="IPR018300">
    <property type="entry name" value="Aminotrans_IV_CS"/>
</dbReference>
<dbReference type="SUPFAM" id="SSF56752">
    <property type="entry name" value="D-aminoacid aminotransferase-like PLP-dependent enzymes"/>
    <property type="match status" value="1"/>
</dbReference>
<comment type="catalytic activity">
    <reaction evidence="12 17">
        <text>L-isoleucine + 2-oxoglutarate = (S)-3-methyl-2-oxopentanoate + L-glutamate</text>
        <dbReference type="Rhea" id="RHEA:24801"/>
        <dbReference type="ChEBI" id="CHEBI:16810"/>
        <dbReference type="ChEBI" id="CHEBI:29985"/>
        <dbReference type="ChEBI" id="CHEBI:35146"/>
        <dbReference type="ChEBI" id="CHEBI:58045"/>
        <dbReference type="EC" id="2.6.1.42"/>
    </reaction>
</comment>
<feature type="modified residue" description="N6-(pyridoxal phosphate)lysine" evidence="14">
    <location>
        <position position="219"/>
    </location>
</feature>
<evidence type="ECO:0000256" key="17">
    <source>
        <dbReference type="RuleBase" id="RU004517"/>
    </source>
</evidence>
<comment type="catalytic activity">
    <reaction evidence="11 17">
        <text>L-valine + 2-oxoglutarate = 3-methyl-2-oxobutanoate + L-glutamate</text>
        <dbReference type="Rhea" id="RHEA:24813"/>
        <dbReference type="ChEBI" id="CHEBI:11851"/>
        <dbReference type="ChEBI" id="CHEBI:16810"/>
        <dbReference type="ChEBI" id="CHEBI:29985"/>
        <dbReference type="ChEBI" id="CHEBI:57762"/>
        <dbReference type="EC" id="2.6.1.42"/>
    </reaction>
</comment>
<dbReference type="Gene3D" id="3.30.470.10">
    <property type="match status" value="1"/>
</dbReference>
<keyword evidence="9 16" id="KW-0663">Pyridoxal phosphate</keyword>
<dbReference type="UniPathway" id="UPA00047">
    <property type="reaction ID" value="UER00058"/>
</dbReference>
<comment type="cofactor">
    <cofactor evidence="1 16">
        <name>pyridoxal 5'-phosphate</name>
        <dbReference type="ChEBI" id="CHEBI:597326"/>
    </cofactor>
</comment>
<evidence type="ECO:0000256" key="5">
    <source>
        <dbReference type="ARBA" id="ARBA00009320"/>
    </source>
</evidence>
<keyword evidence="7 17" id="KW-0028">Amino-acid biosynthesis</keyword>
<comment type="pathway">
    <text evidence="2">Amino-acid biosynthesis; L-isoleucine biosynthesis; L-isoleucine from 2-oxobutanoate: step 4/4.</text>
</comment>
<dbReference type="GO" id="GO:0009098">
    <property type="term" value="P:L-leucine biosynthetic process"/>
    <property type="evidence" value="ECO:0007669"/>
    <property type="project" value="UniProtKB-UniPathway"/>
</dbReference>
<evidence type="ECO:0000256" key="7">
    <source>
        <dbReference type="ARBA" id="ARBA00022605"/>
    </source>
</evidence>
<dbReference type="GO" id="GO:0052654">
    <property type="term" value="F:L-leucine-2-oxoglutarate transaminase activity"/>
    <property type="evidence" value="ECO:0007669"/>
    <property type="project" value="RHEA"/>
</dbReference>
<dbReference type="GO" id="GO:0052656">
    <property type="term" value="F:L-isoleucine-2-oxoglutarate transaminase activity"/>
    <property type="evidence" value="ECO:0007669"/>
    <property type="project" value="RHEA"/>
</dbReference>
<keyword evidence="6 17" id="KW-0032">Aminotransferase</keyword>
<dbReference type="GO" id="GO:0009099">
    <property type="term" value="P:L-valine biosynthetic process"/>
    <property type="evidence" value="ECO:0007669"/>
    <property type="project" value="UniProtKB-UniPathway"/>
</dbReference>
<dbReference type="InterPro" id="IPR043132">
    <property type="entry name" value="BCAT-like_C"/>
</dbReference>
<dbReference type="PIRSF" id="PIRSF006468">
    <property type="entry name" value="BCAT1"/>
    <property type="match status" value="1"/>
</dbReference>
<organism evidence="18 19">
    <name type="scientific">Ornithinimicrobium humiphilum</name>
    <dbReference type="NCBI Taxonomy" id="125288"/>
    <lineage>
        <taxon>Bacteria</taxon>
        <taxon>Bacillati</taxon>
        <taxon>Actinomycetota</taxon>
        <taxon>Actinomycetes</taxon>
        <taxon>Micrococcales</taxon>
        <taxon>Ornithinimicrobiaceae</taxon>
        <taxon>Ornithinimicrobium</taxon>
    </lineage>
</organism>
<evidence type="ECO:0000256" key="9">
    <source>
        <dbReference type="ARBA" id="ARBA00022898"/>
    </source>
</evidence>
<dbReference type="GO" id="GO:0009097">
    <property type="term" value="P:isoleucine biosynthetic process"/>
    <property type="evidence" value="ECO:0007669"/>
    <property type="project" value="UniProtKB-UniPathway"/>
</dbReference>
<comment type="catalytic activity">
    <reaction evidence="13 17">
        <text>L-leucine + 2-oxoglutarate = 4-methyl-2-oxopentanoate + L-glutamate</text>
        <dbReference type="Rhea" id="RHEA:18321"/>
        <dbReference type="ChEBI" id="CHEBI:16810"/>
        <dbReference type="ChEBI" id="CHEBI:17865"/>
        <dbReference type="ChEBI" id="CHEBI:29985"/>
        <dbReference type="ChEBI" id="CHEBI:57427"/>
        <dbReference type="EC" id="2.6.1.42"/>
    </reaction>
</comment>
<evidence type="ECO:0000256" key="12">
    <source>
        <dbReference type="ARBA" id="ARBA00048798"/>
    </source>
</evidence>
<dbReference type="GO" id="GO:0052655">
    <property type="term" value="F:L-valine-2-oxoglutarate transaminase activity"/>
    <property type="evidence" value="ECO:0007669"/>
    <property type="project" value="RHEA"/>
</dbReference>
<dbReference type="NCBIfam" id="TIGR01123">
    <property type="entry name" value="ilvE_II"/>
    <property type="match status" value="1"/>
</dbReference>
<evidence type="ECO:0000313" key="18">
    <source>
        <dbReference type="EMBL" id="TQM96031.1"/>
    </source>
</evidence>
<accession>A0A543KLT4</accession>
<evidence type="ECO:0000256" key="3">
    <source>
        <dbReference type="ARBA" id="ARBA00004931"/>
    </source>
</evidence>
<evidence type="ECO:0000256" key="8">
    <source>
        <dbReference type="ARBA" id="ARBA00022679"/>
    </source>
</evidence>
<dbReference type="Pfam" id="PF01063">
    <property type="entry name" value="Aminotran_4"/>
    <property type="match status" value="1"/>
</dbReference>
<evidence type="ECO:0000256" key="4">
    <source>
        <dbReference type="ARBA" id="ARBA00005072"/>
    </source>
</evidence>
<evidence type="ECO:0000256" key="11">
    <source>
        <dbReference type="ARBA" id="ARBA00048212"/>
    </source>
</evidence>
<comment type="pathway">
    <text evidence="3">Amino-acid biosynthesis; L-valine biosynthesis; L-valine from pyruvate: step 4/4.</text>
</comment>
<dbReference type="NCBIfam" id="NF009897">
    <property type="entry name" value="PRK13357.1"/>
    <property type="match status" value="1"/>
</dbReference>
<dbReference type="PANTHER" id="PTHR11825:SF44">
    <property type="entry name" value="BRANCHED-CHAIN-AMINO-ACID AMINOTRANSFERASE"/>
    <property type="match status" value="1"/>
</dbReference>
<dbReference type="PANTHER" id="PTHR11825">
    <property type="entry name" value="SUBGROUP IIII AMINOTRANSFERASE"/>
    <property type="match status" value="1"/>
</dbReference>
<keyword evidence="8 17" id="KW-0808">Transferase</keyword>
<comment type="similarity">
    <text evidence="5 15">Belongs to the class-IV pyridoxal-phosphate-dependent aminotransferase family.</text>
</comment>
<dbReference type="InterPro" id="IPR043131">
    <property type="entry name" value="BCAT-like_N"/>
</dbReference>
<evidence type="ECO:0000256" key="14">
    <source>
        <dbReference type="PIRSR" id="PIRSR006468-1"/>
    </source>
</evidence>
<evidence type="ECO:0000256" key="6">
    <source>
        <dbReference type="ARBA" id="ARBA00022576"/>
    </source>
</evidence>
<gene>
    <name evidence="18" type="ORF">FB476_0884</name>
</gene>
<evidence type="ECO:0000256" key="2">
    <source>
        <dbReference type="ARBA" id="ARBA00004824"/>
    </source>
</evidence>
<comment type="caution">
    <text evidence="18">The sequence shown here is derived from an EMBL/GenBank/DDBJ whole genome shotgun (WGS) entry which is preliminary data.</text>
</comment>
<evidence type="ECO:0000256" key="10">
    <source>
        <dbReference type="ARBA" id="ARBA00023304"/>
    </source>
</evidence>
<comment type="pathway">
    <text evidence="4">Amino-acid biosynthesis; L-leucine biosynthesis; L-leucine from 3-methyl-2-oxobutanoate: step 4/4.</text>
</comment>
<proteinExistence type="inferred from homology"/>
<dbReference type="CDD" id="cd01557">
    <property type="entry name" value="BCAT_beta_family"/>
    <property type="match status" value="1"/>
</dbReference>
<dbReference type="Proteomes" id="UP000315133">
    <property type="component" value="Unassembled WGS sequence"/>
</dbReference>
<dbReference type="EMBL" id="VFPU01000001">
    <property type="protein sequence ID" value="TQM96031.1"/>
    <property type="molecule type" value="Genomic_DNA"/>
</dbReference>
<dbReference type="InterPro" id="IPR001544">
    <property type="entry name" value="Aminotrans_IV"/>
</dbReference>
<dbReference type="AlphaFoldDB" id="A0A543KLT4"/>
<protein>
    <recommendedName>
        <fullName evidence="17">Branched-chain-amino-acid aminotransferase</fullName>
        <ecNumber evidence="17">2.6.1.42</ecNumber>
    </recommendedName>
</protein>
<dbReference type="PROSITE" id="PS00770">
    <property type="entry name" value="AA_TRANSFER_CLASS_4"/>
    <property type="match status" value="1"/>
</dbReference>
<dbReference type="EC" id="2.6.1.42" evidence="17"/>
<reference evidence="18 19" key="1">
    <citation type="submission" date="2019-06" db="EMBL/GenBank/DDBJ databases">
        <title>Sequencing the genomes of 1000 actinobacteria strains.</title>
        <authorList>
            <person name="Klenk H.-P."/>
        </authorList>
    </citation>
    <scope>NUCLEOTIDE SEQUENCE [LARGE SCALE GENOMIC DNA]</scope>
    <source>
        <strain evidence="18 19">DSM 12362</strain>
    </source>
</reference>
<dbReference type="Gene3D" id="3.20.10.10">
    <property type="entry name" value="D-amino Acid Aminotransferase, subunit A, domain 2"/>
    <property type="match status" value="1"/>
</dbReference>
<dbReference type="InterPro" id="IPR036038">
    <property type="entry name" value="Aminotransferase-like"/>
</dbReference>
<name>A0A543KLT4_9MICO</name>
<keyword evidence="10 17" id="KW-0100">Branched-chain amino acid biosynthesis</keyword>
<dbReference type="UniPathway" id="UPA00049">
    <property type="reaction ID" value="UER00062"/>
</dbReference>
<evidence type="ECO:0000256" key="16">
    <source>
        <dbReference type="RuleBase" id="RU004516"/>
    </source>
</evidence>
<sequence>MPTTGGAAYIGPMTMTPTSTSFAVTERPERRSAEEIAQLLESPGFGNLFTEHMALIDWDREQGWHDPRVVPYGPIQLDPSAAVFHYAQEIFEGMKAYRHADGSIWTFRPERNAERFNASARRLAMPELPPTMFLDAIKEVVTVDQGWVPSADSGETSLYLRPFMIATEEALGVRPSNRYLFSVICSPAGAYFSGGLKPVSLWVSEHYVRAAAGGTGAAKCGGNYASSLASQAEGIEHGCDQVVFLDAQEHRYVEELGGMNLFFVYADGRVVTPELTGTILPGVTRSSLIELARERGLDVQERRFTIDEWREGVASGEITEVFACGTAAVITPVGRLAWNGGELEMAGGHELTLSLRQELLDIQYGRAEDRHGWLYKLV</sequence>
<dbReference type="InterPro" id="IPR005786">
    <property type="entry name" value="B_amino_transII"/>
</dbReference>